<dbReference type="GO" id="GO:0005737">
    <property type="term" value="C:cytoplasm"/>
    <property type="evidence" value="ECO:0007669"/>
    <property type="project" value="UniProtKB-SubCell"/>
</dbReference>
<feature type="region of interest" description="Disordered" evidence="7">
    <location>
        <begin position="156"/>
        <end position="176"/>
    </location>
</feature>
<protein>
    <recommendedName>
        <fullName evidence="6">Protein-export protein SecB</fullName>
    </recommendedName>
</protein>
<dbReference type="AlphaFoldDB" id="A0A397NGU1"/>
<dbReference type="Gene3D" id="3.10.420.10">
    <property type="entry name" value="SecB-like"/>
    <property type="match status" value="1"/>
</dbReference>
<dbReference type="GO" id="GO:0051082">
    <property type="term" value="F:unfolded protein binding"/>
    <property type="evidence" value="ECO:0007669"/>
    <property type="project" value="InterPro"/>
</dbReference>
<evidence type="ECO:0000256" key="3">
    <source>
        <dbReference type="ARBA" id="ARBA00022927"/>
    </source>
</evidence>
<dbReference type="NCBIfam" id="TIGR00809">
    <property type="entry name" value="secB"/>
    <property type="match status" value="1"/>
</dbReference>
<comment type="subunit">
    <text evidence="6">Homotetramer, a dimer of dimers. One homotetramer interacts with 1 SecA dimer.</text>
</comment>
<comment type="caution">
    <text evidence="8">The sequence shown here is derived from an EMBL/GenBank/DDBJ whole genome shotgun (WGS) entry which is preliminary data.</text>
</comment>
<organism evidence="8 9">
    <name type="scientific">Hephaestia caeni</name>
    <dbReference type="NCBI Taxonomy" id="645617"/>
    <lineage>
        <taxon>Bacteria</taxon>
        <taxon>Pseudomonadati</taxon>
        <taxon>Pseudomonadota</taxon>
        <taxon>Alphaproteobacteria</taxon>
        <taxon>Sphingomonadales</taxon>
        <taxon>Sphingomonadaceae</taxon>
        <taxon>Hephaestia</taxon>
    </lineage>
</organism>
<evidence type="ECO:0000256" key="1">
    <source>
        <dbReference type="ARBA" id="ARBA00009990"/>
    </source>
</evidence>
<evidence type="ECO:0000256" key="7">
    <source>
        <dbReference type="SAM" id="MobiDB-lite"/>
    </source>
</evidence>
<evidence type="ECO:0000256" key="5">
    <source>
        <dbReference type="ARBA" id="ARBA00023186"/>
    </source>
</evidence>
<dbReference type="GO" id="GO:0006457">
    <property type="term" value="P:protein folding"/>
    <property type="evidence" value="ECO:0007669"/>
    <property type="project" value="UniProtKB-UniRule"/>
</dbReference>
<comment type="similarity">
    <text evidence="1 6">Belongs to the SecB family.</text>
</comment>
<dbReference type="PRINTS" id="PR01594">
    <property type="entry name" value="SECBCHAPRONE"/>
</dbReference>
<sequence>MAEVRAAPEEGMQANGADTAPAAGMISQYVKDLSFENPNAPGIFQRPSGAQPQIDVQFNIGANQIGDEVHEVLLKLEVRAEADGEVAFVVDLTYAGIFGLRNVPQEHIQPFLLGEAPRILFPFARRVLADAVRDGGFQPLLLEPIDFSALYLQQAEAQQQQQQPDSEAAGDETGQA</sequence>
<comment type="subcellular location">
    <subcellularLocation>
        <location evidence="6">Cytoplasm</location>
    </subcellularLocation>
</comment>
<dbReference type="InterPro" id="IPR003708">
    <property type="entry name" value="SecB"/>
</dbReference>
<dbReference type="NCBIfam" id="NF004392">
    <property type="entry name" value="PRK05751.1-3"/>
    <property type="match status" value="1"/>
</dbReference>
<keyword evidence="2 6" id="KW-0813">Transport</keyword>
<reference evidence="8 9" key="1">
    <citation type="submission" date="2018-08" db="EMBL/GenBank/DDBJ databases">
        <title>Genomic Encyclopedia of Type Strains, Phase IV (KMG-IV): sequencing the most valuable type-strain genomes for metagenomic binning, comparative biology and taxonomic classification.</title>
        <authorList>
            <person name="Goeker M."/>
        </authorList>
    </citation>
    <scope>NUCLEOTIDE SEQUENCE [LARGE SCALE GENOMIC DNA]</scope>
    <source>
        <strain evidence="8 9">DSM 25527</strain>
    </source>
</reference>
<dbReference type="RefSeq" id="WP_119037451.1">
    <property type="nucleotide sequence ID" value="NZ_QXDC01000005.1"/>
</dbReference>
<dbReference type="Pfam" id="PF02556">
    <property type="entry name" value="SecB"/>
    <property type="match status" value="1"/>
</dbReference>
<dbReference type="PANTHER" id="PTHR36918:SF1">
    <property type="entry name" value="PROTEIN-EXPORT PROTEIN SECB"/>
    <property type="match status" value="1"/>
</dbReference>
<comment type="function">
    <text evidence="6">One of the proteins required for the normal export of preproteins out of the cell cytoplasm. It is a molecular chaperone that binds to a subset of precursor proteins, maintaining them in a translocation-competent state. It also specifically binds to its receptor SecA.</text>
</comment>
<gene>
    <name evidence="6" type="primary">secB</name>
    <name evidence="8" type="ORF">DFR49_4029</name>
</gene>
<keyword evidence="9" id="KW-1185">Reference proteome</keyword>
<evidence type="ECO:0000313" key="9">
    <source>
        <dbReference type="Proteomes" id="UP000266568"/>
    </source>
</evidence>
<dbReference type="InterPro" id="IPR035958">
    <property type="entry name" value="SecB-like_sf"/>
</dbReference>
<dbReference type="GO" id="GO:0015031">
    <property type="term" value="P:protein transport"/>
    <property type="evidence" value="ECO:0007669"/>
    <property type="project" value="UniProtKB-UniRule"/>
</dbReference>
<proteinExistence type="inferred from homology"/>
<name>A0A397NGU1_9SPHN</name>
<dbReference type="EMBL" id="QXDC01000005">
    <property type="protein sequence ID" value="RIA36742.1"/>
    <property type="molecule type" value="Genomic_DNA"/>
</dbReference>
<dbReference type="HAMAP" id="MF_00821">
    <property type="entry name" value="SecB"/>
    <property type="match status" value="1"/>
</dbReference>
<dbReference type="OrthoDB" id="9795145at2"/>
<keyword evidence="6" id="KW-0963">Cytoplasm</keyword>
<evidence type="ECO:0000256" key="2">
    <source>
        <dbReference type="ARBA" id="ARBA00022448"/>
    </source>
</evidence>
<keyword evidence="4 6" id="KW-0811">Translocation</keyword>
<keyword evidence="3 6" id="KW-0653">Protein transport</keyword>
<dbReference type="Proteomes" id="UP000266568">
    <property type="component" value="Unassembled WGS sequence"/>
</dbReference>
<dbReference type="PANTHER" id="PTHR36918">
    <property type="match status" value="1"/>
</dbReference>
<dbReference type="GO" id="GO:0051262">
    <property type="term" value="P:protein tetramerization"/>
    <property type="evidence" value="ECO:0007669"/>
    <property type="project" value="InterPro"/>
</dbReference>
<accession>A0A397NGU1</accession>
<keyword evidence="5 6" id="KW-0143">Chaperone</keyword>
<evidence type="ECO:0000256" key="4">
    <source>
        <dbReference type="ARBA" id="ARBA00023010"/>
    </source>
</evidence>
<evidence type="ECO:0000256" key="6">
    <source>
        <dbReference type="HAMAP-Rule" id="MF_00821"/>
    </source>
</evidence>
<evidence type="ECO:0000313" key="8">
    <source>
        <dbReference type="EMBL" id="RIA36742.1"/>
    </source>
</evidence>
<dbReference type="SUPFAM" id="SSF54611">
    <property type="entry name" value="SecB-like"/>
    <property type="match status" value="1"/>
</dbReference>